<dbReference type="VEuPathDB" id="FungiDB:FUN_021164"/>
<dbReference type="GO" id="GO:0005886">
    <property type="term" value="C:plasma membrane"/>
    <property type="evidence" value="ECO:0007669"/>
    <property type="project" value="TreeGrafter"/>
</dbReference>
<evidence type="ECO:0000256" key="4">
    <source>
        <dbReference type="ARBA" id="ARBA00023136"/>
    </source>
</evidence>
<dbReference type="Proteomes" id="UP000234323">
    <property type="component" value="Unassembled WGS sequence"/>
</dbReference>
<feature type="transmembrane region" description="Helical" evidence="5">
    <location>
        <begin position="182"/>
        <end position="203"/>
    </location>
</feature>
<dbReference type="GO" id="GO:0004930">
    <property type="term" value="F:G protein-coupled receptor activity"/>
    <property type="evidence" value="ECO:0007669"/>
    <property type="project" value="InterPro"/>
</dbReference>
<reference evidence="7 8" key="1">
    <citation type="submission" date="2015-10" db="EMBL/GenBank/DDBJ databases">
        <title>Genome analyses suggest a sexual origin of heterokaryosis in a supposedly ancient asexual fungus.</title>
        <authorList>
            <person name="Ropars J."/>
            <person name="Sedzielewska K."/>
            <person name="Noel J."/>
            <person name="Charron P."/>
            <person name="Farinelli L."/>
            <person name="Marton T."/>
            <person name="Kruger M."/>
            <person name="Pelin A."/>
            <person name="Brachmann A."/>
            <person name="Corradi N."/>
        </authorList>
    </citation>
    <scope>NUCLEOTIDE SEQUENCE [LARGE SCALE GENOMIC DNA]</scope>
    <source>
        <strain evidence="7 8">A4</strain>
    </source>
</reference>
<keyword evidence="4 5" id="KW-0472">Membrane</keyword>
<keyword evidence="2 5" id="KW-0812">Transmembrane</keyword>
<name>A0A2I1G034_9GLOM</name>
<feature type="domain" description="G-protein coupled receptors family 1 profile" evidence="6">
    <location>
        <begin position="78"/>
        <end position="321"/>
    </location>
</feature>
<dbReference type="InterPro" id="IPR017452">
    <property type="entry name" value="GPCR_Rhodpsn_7TM"/>
</dbReference>
<keyword evidence="8" id="KW-1185">Reference proteome</keyword>
<protein>
    <recommendedName>
        <fullName evidence="6">G-protein coupled receptors family 1 profile domain-containing protein</fullName>
    </recommendedName>
</protein>
<feature type="transmembrane region" description="Helical" evidence="5">
    <location>
        <begin position="65"/>
        <end position="87"/>
    </location>
</feature>
<evidence type="ECO:0000256" key="2">
    <source>
        <dbReference type="ARBA" id="ARBA00022692"/>
    </source>
</evidence>
<gene>
    <name evidence="7" type="ORF">RhiirA4_538500</name>
</gene>
<feature type="transmembrane region" description="Helical" evidence="5">
    <location>
        <begin position="223"/>
        <end position="245"/>
    </location>
</feature>
<dbReference type="Pfam" id="PF00001">
    <property type="entry name" value="7tm_1"/>
    <property type="match status" value="1"/>
</dbReference>
<dbReference type="PROSITE" id="PS50262">
    <property type="entry name" value="G_PROTEIN_RECEP_F1_2"/>
    <property type="match status" value="1"/>
</dbReference>
<dbReference type="PANTHER" id="PTHR23112:SF0">
    <property type="entry name" value="TRANSMEMBRANE PROTEIN 116"/>
    <property type="match status" value="1"/>
</dbReference>
<feature type="transmembrane region" description="Helical" evidence="5">
    <location>
        <begin position="108"/>
        <end position="127"/>
    </location>
</feature>
<evidence type="ECO:0000256" key="3">
    <source>
        <dbReference type="ARBA" id="ARBA00022989"/>
    </source>
</evidence>
<dbReference type="PANTHER" id="PTHR23112">
    <property type="entry name" value="G PROTEIN-COUPLED RECEPTOR 157-RELATED"/>
    <property type="match status" value="1"/>
</dbReference>
<evidence type="ECO:0000256" key="5">
    <source>
        <dbReference type="SAM" id="Phobius"/>
    </source>
</evidence>
<evidence type="ECO:0000256" key="1">
    <source>
        <dbReference type="ARBA" id="ARBA00004141"/>
    </source>
</evidence>
<accession>A0A2I1G034</accession>
<proteinExistence type="predicted"/>
<feature type="transmembrane region" description="Helical" evidence="5">
    <location>
        <begin position="272"/>
        <end position="292"/>
    </location>
</feature>
<dbReference type="InterPro" id="IPR000276">
    <property type="entry name" value="GPCR_Rhodpsn"/>
</dbReference>
<comment type="caution">
    <text evidence="7">The sequence shown here is derived from an EMBL/GenBank/DDBJ whole genome shotgun (WGS) entry which is preliminary data.</text>
</comment>
<dbReference type="SUPFAM" id="SSF81321">
    <property type="entry name" value="Family A G protein-coupled receptor-like"/>
    <property type="match status" value="1"/>
</dbReference>
<dbReference type="VEuPathDB" id="FungiDB:RhiirFUN_002996"/>
<dbReference type="EMBL" id="LLXI01000085">
    <property type="protein sequence ID" value="PKY39985.1"/>
    <property type="molecule type" value="Genomic_DNA"/>
</dbReference>
<dbReference type="VEuPathDB" id="FungiDB:RhiirA1_538047"/>
<feature type="transmembrane region" description="Helical" evidence="5">
    <location>
        <begin position="298"/>
        <end position="322"/>
    </location>
</feature>
<feature type="transmembrane region" description="Helical" evidence="5">
    <location>
        <begin position="147"/>
        <end position="170"/>
    </location>
</feature>
<dbReference type="AlphaFoldDB" id="A0A2I1G034"/>
<keyword evidence="3 5" id="KW-1133">Transmembrane helix</keyword>
<evidence type="ECO:0000259" key="6">
    <source>
        <dbReference type="PROSITE" id="PS50262"/>
    </source>
</evidence>
<comment type="subcellular location">
    <subcellularLocation>
        <location evidence="1">Membrane</location>
        <topology evidence="1">Multi-pass membrane protein</topology>
    </subcellularLocation>
</comment>
<dbReference type="GO" id="GO:0007189">
    <property type="term" value="P:adenylate cyclase-activating G protein-coupled receptor signaling pathway"/>
    <property type="evidence" value="ECO:0007669"/>
    <property type="project" value="TreeGrafter"/>
</dbReference>
<evidence type="ECO:0000313" key="7">
    <source>
        <dbReference type="EMBL" id="PKY39985.1"/>
    </source>
</evidence>
<sequence>MKSLSVLYSKKLFPSRALIYLILIFTLLNCNSAYPTNLESRDEKLSEGNAAFGEFKKDHSVFEIYSMYIIILIILQIGSLSTLYVILRTFIRWKRIDFSLNMTHKLPFYMALSDLIIYVALTVNLYYPLANMKPWPDHSCKIVSLVFFYSSLSNMILVGCLAVLSYFRVCKTMYYELGIMDYKLFLLPIVFPALISVPAWSHFGSDQYWCYSSRTSSFIPLTLLYVDIATLTISIFCYIAISYAINVVRSRNDNNNHTNNENNLFLPAYKKIVGYLFIYILQWTPVMVYVLIDTQQQTSMWVYVVCFSSLSIGGVLNAARYISNEGWWLKKENPEIASSTFRTDQMASNTVTTKSGQTETVSSQWNLPEDETNISSSLVEKSNKSSMEAGTAN</sequence>
<dbReference type="Gene3D" id="1.20.1070.10">
    <property type="entry name" value="Rhodopsin 7-helix transmembrane proteins"/>
    <property type="match status" value="1"/>
</dbReference>
<organism evidence="7 8">
    <name type="scientific">Rhizophagus irregularis</name>
    <dbReference type="NCBI Taxonomy" id="588596"/>
    <lineage>
        <taxon>Eukaryota</taxon>
        <taxon>Fungi</taxon>
        <taxon>Fungi incertae sedis</taxon>
        <taxon>Mucoromycota</taxon>
        <taxon>Glomeromycotina</taxon>
        <taxon>Glomeromycetes</taxon>
        <taxon>Glomerales</taxon>
        <taxon>Glomeraceae</taxon>
        <taxon>Rhizophagus</taxon>
    </lineage>
</organism>
<evidence type="ECO:0000313" key="8">
    <source>
        <dbReference type="Proteomes" id="UP000234323"/>
    </source>
</evidence>